<accession>A0ABM1RBN4</accession>
<feature type="domain" description="DDE Tnp4" evidence="9">
    <location>
        <begin position="29"/>
        <end position="86"/>
    </location>
</feature>
<dbReference type="RefSeq" id="XP_019096422.1">
    <property type="nucleotide sequence ID" value="XM_019240877.1"/>
</dbReference>
<keyword evidence="4" id="KW-0540">Nuclease</keyword>
<dbReference type="InterPro" id="IPR045249">
    <property type="entry name" value="HARBI1-like"/>
</dbReference>
<gene>
    <name evidence="11" type="primary">LOC104779280</name>
</gene>
<dbReference type="Pfam" id="PF13359">
    <property type="entry name" value="DDE_Tnp_4"/>
    <property type="match status" value="1"/>
</dbReference>
<keyword evidence="5" id="KW-0479">Metal-binding</keyword>
<evidence type="ECO:0000256" key="6">
    <source>
        <dbReference type="ARBA" id="ARBA00022801"/>
    </source>
</evidence>
<organism evidence="10 11">
    <name type="scientific">Camelina sativa</name>
    <name type="common">False flax</name>
    <name type="synonym">Myagrum sativum</name>
    <dbReference type="NCBI Taxonomy" id="90675"/>
    <lineage>
        <taxon>Eukaryota</taxon>
        <taxon>Viridiplantae</taxon>
        <taxon>Streptophyta</taxon>
        <taxon>Embryophyta</taxon>
        <taxon>Tracheophyta</taxon>
        <taxon>Spermatophyta</taxon>
        <taxon>Magnoliopsida</taxon>
        <taxon>eudicotyledons</taxon>
        <taxon>Gunneridae</taxon>
        <taxon>Pentapetalae</taxon>
        <taxon>rosids</taxon>
        <taxon>malvids</taxon>
        <taxon>Brassicales</taxon>
        <taxon>Brassicaceae</taxon>
        <taxon>Camelineae</taxon>
        <taxon>Camelina</taxon>
    </lineage>
</organism>
<evidence type="ECO:0000256" key="1">
    <source>
        <dbReference type="ARBA" id="ARBA00001968"/>
    </source>
</evidence>
<reference evidence="11" key="2">
    <citation type="submission" date="2025-08" db="UniProtKB">
        <authorList>
            <consortium name="RefSeq"/>
        </authorList>
    </citation>
    <scope>IDENTIFICATION</scope>
    <source>
        <tissue evidence="11">Leaf</tissue>
    </source>
</reference>
<keyword evidence="7" id="KW-0539">Nucleus</keyword>
<protein>
    <submittedName>
        <fullName evidence="11">Uncharacterized protein LOC104779280</fullName>
    </submittedName>
</protein>
<evidence type="ECO:0000313" key="11">
    <source>
        <dbReference type="RefSeq" id="XP_019096422.1"/>
    </source>
</evidence>
<comment type="subcellular location">
    <subcellularLocation>
        <location evidence="2">Nucleus</location>
    </subcellularLocation>
</comment>
<feature type="compositionally biased region" description="Basic and acidic residues" evidence="8">
    <location>
        <begin position="107"/>
        <end position="124"/>
    </location>
</feature>
<name>A0ABM1RBN4_CAMSA</name>
<evidence type="ECO:0000256" key="2">
    <source>
        <dbReference type="ARBA" id="ARBA00004123"/>
    </source>
</evidence>
<comment type="cofactor">
    <cofactor evidence="1">
        <name>a divalent metal cation</name>
        <dbReference type="ChEBI" id="CHEBI:60240"/>
    </cofactor>
</comment>
<evidence type="ECO:0000256" key="8">
    <source>
        <dbReference type="SAM" id="MobiDB-lite"/>
    </source>
</evidence>
<evidence type="ECO:0000259" key="9">
    <source>
        <dbReference type="Pfam" id="PF13359"/>
    </source>
</evidence>
<dbReference type="InterPro" id="IPR027806">
    <property type="entry name" value="HARBI1_dom"/>
</dbReference>
<evidence type="ECO:0000313" key="10">
    <source>
        <dbReference type="Proteomes" id="UP000694864"/>
    </source>
</evidence>
<evidence type="ECO:0000256" key="4">
    <source>
        <dbReference type="ARBA" id="ARBA00022722"/>
    </source>
</evidence>
<feature type="region of interest" description="Disordered" evidence="8">
    <location>
        <begin position="95"/>
        <end position="130"/>
    </location>
</feature>
<dbReference type="PANTHER" id="PTHR22930">
    <property type="match status" value="1"/>
</dbReference>
<evidence type="ECO:0000256" key="5">
    <source>
        <dbReference type="ARBA" id="ARBA00022723"/>
    </source>
</evidence>
<evidence type="ECO:0000256" key="7">
    <source>
        <dbReference type="ARBA" id="ARBA00023242"/>
    </source>
</evidence>
<keyword evidence="6" id="KW-0378">Hydrolase</keyword>
<reference evidence="10" key="1">
    <citation type="journal article" date="2014" name="Nat. Commun.">
        <title>The emerging biofuel crop Camelina sativa retains a highly undifferentiated hexaploid genome structure.</title>
        <authorList>
            <person name="Kagale S."/>
            <person name="Koh C."/>
            <person name="Nixon J."/>
            <person name="Bollina V."/>
            <person name="Clarke W.E."/>
            <person name="Tuteja R."/>
            <person name="Spillane C."/>
            <person name="Robinson S.J."/>
            <person name="Links M.G."/>
            <person name="Clarke C."/>
            <person name="Higgins E.E."/>
            <person name="Huebert T."/>
            <person name="Sharpe A.G."/>
            <person name="Parkin I.A."/>
        </authorList>
    </citation>
    <scope>NUCLEOTIDE SEQUENCE [LARGE SCALE GENOMIC DNA]</scope>
    <source>
        <strain evidence="10">cv. DH55</strain>
    </source>
</reference>
<dbReference type="Proteomes" id="UP000694864">
    <property type="component" value="Chromosome 3"/>
</dbReference>
<dbReference type="GeneID" id="104779280"/>
<proteinExistence type="inferred from homology"/>
<sequence>MAKPGLAVPTKIKDSKRFYPYFKDCVGAIDGTHIPAMIAGKETAPYRNRKGQLSQNVLAACNFDLEFIYVLSGWEGLAHDSKVLHDALTRSTNKLKVPEENDVEESGVDKRDDGENNGDEEIHGTQEQQRVHANNWRATIAADMWTDAMNMGHSFGKCKSFTFGKSSCYEFSFMDLTIFLKPT</sequence>
<dbReference type="PANTHER" id="PTHR22930:SF259">
    <property type="entry name" value="OS08G0106900 PROTEIN"/>
    <property type="match status" value="1"/>
</dbReference>
<keyword evidence="10" id="KW-1185">Reference proteome</keyword>
<evidence type="ECO:0000256" key="3">
    <source>
        <dbReference type="ARBA" id="ARBA00006958"/>
    </source>
</evidence>
<comment type="similarity">
    <text evidence="3">Belongs to the HARBI1 family.</text>
</comment>